<dbReference type="RefSeq" id="WP_079445231.1">
    <property type="nucleotide sequence ID" value="NZ_MWPQ01000003.1"/>
</dbReference>
<evidence type="ECO:0000313" key="3">
    <source>
        <dbReference type="Proteomes" id="UP000189940"/>
    </source>
</evidence>
<dbReference type="EMBL" id="MWPQ01000003">
    <property type="protein sequence ID" value="OPH84558.1"/>
    <property type="molecule type" value="Genomic_DNA"/>
</dbReference>
<protein>
    <submittedName>
        <fullName evidence="2">LPS export ABC transporter periplasmic protein LptC</fullName>
    </submittedName>
</protein>
<name>A0A1V4I2U6_NITVU</name>
<dbReference type="InterPro" id="IPR010664">
    <property type="entry name" value="LipoPS_assembly_LptC-rel"/>
</dbReference>
<keyword evidence="1" id="KW-0472">Membrane</keyword>
<evidence type="ECO:0000256" key="1">
    <source>
        <dbReference type="SAM" id="Phobius"/>
    </source>
</evidence>
<dbReference type="Proteomes" id="UP000189940">
    <property type="component" value="Unassembled WGS sequence"/>
</dbReference>
<dbReference type="STRING" id="29421.B2M20_00930"/>
<dbReference type="AlphaFoldDB" id="A0A1V4I2U6"/>
<gene>
    <name evidence="2" type="ORF">B2M20_00930</name>
</gene>
<reference evidence="2 3" key="1">
    <citation type="submission" date="2017-02" db="EMBL/GenBank/DDBJ databases">
        <title>Genome sequence of the nitrite-oxidizing bacterium Nitrobacter vulgaris strain Ab1.</title>
        <authorList>
            <person name="Mellbye B.L."/>
            <person name="Davis E.W."/>
            <person name="Spieck E."/>
            <person name="Chang J.H."/>
            <person name="Bottomley P.J."/>
            <person name="Sayavedra-Soto L.A."/>
        </authorList>
    </citation>
    <scope>NUCLEOTIDE SEQUENCE [LARGE SCALE GENOMIC DNA]</scope>
    <source>
        <strain evidence="2 3">Ab1</strain>
    </source>
</reference>
<feature type="transmembrane region" description="Helical" evidence="1">
    <location>
        <begin position="33"/>
        <end position="55"/>
    </location>
</feature>
<accession>A0A1V4I2U6</accession>
<keyword evidence="1" id="KW-0812">Transmembrane</keyword>
<sequence length="230" mass="25026">MYSVHNPTYQAGMQTGLEARFARAARHSRLVRVLRIAVPGAVGLAMAALIGIATFNPFRALASLPLDMDNLVVSGTKITMESPRLAGFTPDKRPYEMQATTATQDVTDPDHVELHTLQAKVRMEDNSTVTLNSRTGMFNTKTQVLDLHKDILMQSSTGYEARLTHAMVDMGRGTVTSDQPVDVKLLNGTLTADTMQVTEKGDVVRFEKNVVMHLVMDRPPATAGAGGDTK</sequence>
<proteinExistence type="predicted"/>
<dbReference type="Gene3D" id="2.60.450.10">
    <property type="entry name" value="Lipopolysaccharide (LPS) transport protein A like domain"/>
    <property type="match status" value="1"/>
</dbReference>
<keyword evidence="3" id="KW-1185">Reference proteome</keyword>
<evidence type="ECO:0000313" key="2">
    <source>
        <dbReference type="EMBL" id="OPH84558.1"/>
    </source>
</evidence>
<comment type="caution">
    <text evidence="2">The sequence shown here is derived from an EMBL/GenBank/DDBJ whole genome shotgun (WGS) entry which is preliminary data.</text>
</comment>
<dbReference type="Pfam" id="PF06835">
    <property type="entry name" value="LptC"/>
    <property type="match status" value="1"/>
</dbReference>
<organism evidence="2 3">
    <name type="scientific">Nitrobacter vulgaris</name>
    <dbReference type="NCBI Taxonomy" id="29421"/>
    <lineage>
        <taxon>Bacteria</taxon>
        <taxon>Pseudomonadati</taxon>
        <taxon>Pseudomonadota</taxon>
        <taxon>Alphaproteobacteria</taxon>
        <taxon>Hyphomicrobiales</taxon>
        <taxon>Nitrobacteraceae</taxon>
        <taxon>Nitrobacter</taxon>
    </lineage>
</organism>
<keyword evidence="1" id="KW-1133">Transmembrane helix</keyword>